<dbReference type="EMBL" id="JAKTTI010000032">
    <property type="protein sequence ID" value="MCH1627033.1"/>
    <property type="molecule type" value="Genomic_DNA"/>
</dbReference>
<reference evidence="2" key="1">
    <citation type="submission" date="2022-02" db="EMBL/GenBank/DDBJ databases">
        <title>Fredinandcohnia quinoae sp. nov. isolated from Chenopodium quinoa seeds.</title>
        <authorList>
            <person name="Saati-Santamaria Z."/>
            <person name="Flores-Felix J.D."/>
            <person name="Igual J.M."/>
            <person name="Velazquez E."/>
            <person name="Garcia-Fraile P."/>
            <person name="Martinez-Molina E."/>
        </authorList>
    </citation>
    <scope>NUCLEOTIDE SEQUENCE</scope>
    <source>
        <strain evidence="2">SECRCQ15</strain>
    </source>
</reference>
<evidence type="ECO:0000256" key="1">
    <source>
        <dbReference type="SAM" id="Phobius"/>
    </source>
</evidence>
<feature type="transmembrane region" description="Helical" evidence="1">
    <location>
        <begin position="269"/>
        <end position="286"/>
    </location>
</feature>
<feature type="transmembrane region" description="Helical" evidence="1">
    <location>
        <begin position="136"/>
        <end position="158"/>
    </location>
</feature>
<dbReference type="Gene3D" id="1.20.210.10">
    <property type="entry name" value="Cytochrome c oxidase-like, subunit I domain"/>
    <property type="match status" value="1"/>
</dbReference>
<dbReference type="Proteomes" id="UP001431131">
    <property type="component" value="Unassembled WGS sequence"/>
</dbReference>
<keyword evidence="1" id="KW-0472">Membrane</keyword>
<feature type="transmembrane region" description="Helical" evidence="1">
    <location>
        <begin position="306"/>
        <end position="327"/>
    </location>
</feature>
<feature type="transmembrane region" description="Helical" evidence="1">
    <location>
        <begin position="178"/>
        <end position="198"/>
    </location>
</feature>
<dbReference type="AlphaFoldDB" id="A0AAW5ECZ8"/>
<feature type="transmembrane region" description="Helical" evidence="1">
    <location>
        <begin position="339"/>
        <end position="356"/>
    </location>
</feature>
<evidence type="ECO:0000313" key="3">
    <source>
        <dbReference type="Proteomes" id="UP001431131"/>
    </source>
</evidence>
<feature type="transmembrane region" description="Helical" evidence="1">
    <location>
        <begin position="376"/>
        <end position="401"/>
    </location>
</feature>
<feature type="transmembrane region" description="Helical" evidence="1">
    <location>
        <begin position="99"/>
        <end position="116"/>
    </location>
</feature>
<accession>A0AAW5ECZ8</accession>
<feature type="transmembrane region" description="Helical" evidence="1">
    <location>
        <begin position="236"/>
        <end position="257"/>
    </location>
</feature>
<sequence>MPRVFVHFTFIFFTLTAFSGTLMRLFTIQPSTAIPYTNILHGHSHLAILGWAFLGGFVIYLLIFWKSIQKKRQATTITITLFITSAIMFAAFLYQGYDVFSIIMSTVHIFIEYWAIRFIYRHLKAQNNVPKSGKRFIYASLIALLISSMGPFSLGYIAANGLKDTYFFDLAIYFYLHFQYNGWLYLFLMGVFIMIIDSKKIPFQDSLLKIGFWLYFLALFPSYFLSILWIDLGGYVQILAVIGSIGQWFGIAFVLLAFKRMWKRLWKQYSKLTITCLWITFLLLFFKSTMELGLISPKLANLIYDTRSIVIGYLHFTLLGFISTFILSQYQMLNILKDYRLTIYGFVLFFIGFFLNEGLLFGQGLLEWLNLSGIPYFANGLFIASVLLLTGIVLLWISFAADRKNAR</sequence>
<name>A0AAW5ECZ8_9BACI</name>
<dbReference type="RefSeq" id="WP_240256949.1">
    <property type="nucleotide sequence ID" value="NZ_JAKTTI010000032.1"/>
</dbReference>
<feature type="transmembrane region" description="Helical" evidence="1">
    <location>
        <begin position="75"/>
        <end position="93"/>
    </location>
</feature>
<feature type="transmembrane region" description="Helical" evidence="1">
    <location>
        <begin position="210"/>
        <end position="230"/>
    </location>
</feature>
<comment type="caution">
    <text evidence="2">The sequence shown here is derived from an EMBL/GenBank/DDBJ whole genome shotgun (WGS) entry which is preliminary data.</text>
</comment>
<feature type="transmembrane region" description="Helical" evidence="1">
    <location>
        <begin position="43"/>
        <end position="63"/>
    </location>
</feature>
<dbReference type="InterPro" id="IPR036927">
    <property type="entry name" value="Cyt_c_oxase-like_su1_sf"/>
</dbReference>
<evidence type="ECO:0000313" key="2">
    <source>
        <dbReference type="EMBL" id="MCH1627033.1"/>
    </source>
</evidence>
<protein>
    <submittedName>
        <fullName evidence="2">Uncharacterized protein</fullName>
    </submittedName>
</protein>
<organism evidence="2 3">
    <name type="scientific">Fredinandcohnia quinoae</name>
    <dbReference type="NCBI Taxonomy" id="2918902"/>
    <lineage>
        <taxon>Bacteria</taxon>
        <taxon>Bacillati</taxon>
        <taxon>Bacillota</taxon>
        <taxon>Bacilli</taxon>
        <taxon>Bacillales</taxon>
        <taxon>Bacillaceae</taxon>
        <taxon>Fredinandcohnia</taxon>
    </lineage>
</organism>
<proteinExistence type="predicted"/>
<keyword evidence="1" id="KW-0812">Transmembrane</keyword>
<keyword evidence="1" id="KW-1133">Transmembrane helix</keyword>
<gene>
    <name evidence="2" type="ORF">MJG50_16990</name>
</gene>
<keyword evidence="3" id="KW-1185">Reference proteome</keyword>